<dbReference type="Proteomes" id="UP001459277">
    <property type="component" value="Unassembled WGS sequence"/>
</dbReference>
<keyword evidence="3" id="KW-1185">Reference proteome</keyword>
<sequence>MSCNKCALFACTKEIVLCSRYGQVKSQVETLAEKPCIMEGSSAHEGVDLDSLTNFPQVIMPPKFKALEFIKYDGIGDPCTHLRIFCRKMAPFRDNYPLLGEIFLDSLTGLVATWYPRLEKTSN</sequence>
<dbReference type="EMBL" id="JAZDWU010000010">
    <property type="protein sequence ID" value="KAK9988293.1"/>
    <property type="molecule type" value="Genomic_DNA"/>
</dbReference>
<evidence type="ECO:0000313" key="1">
    <source>
        <dbReference type="EMBL" id="KAK9988290.1"/>
    </source>
</evidence>
<evidence type="ECO:0000313" key="2">
    <source>
        <dbReference type="EMBL" id="KAK9988293.1"/>
    </source>
</evidence>
<accession>A0AAW2BSF2</accession>
<name>A0AAW2BSF2_9ROSI</name>
<comment type="caution">
    <text evidence="2">The sequence shown here is derived from an EMBL/GenBank/DDBJ whole genome shotgun (WGS) entry which is preliminary data.</text>
</comment>
<organism evidence="2 3">
    <name type="scientific">Lithocarpus litseifolius</name>
    <dbReference type="NCBI Taxonomy" id="425828"/>
    <lineage>
        <taxon>Eukaryota</taxon>
        <taxon>Viridiplantae</taxon>
        <taxon>Streptophyta</taxon>
        <taxon>Embryophyta</taxon>
        <taxon>Tracheophyta</taxon>
        <taxon>Spermatophyta</taxon>
        <taxon>Magnoliopsida</taxon>
        <taxon>eudicotyledons</taxon>
        <taxon>Gunneridae</taxon>
        <taxon>Pentapetalae</taxon>
        <taxon>rosids</taxon>
        <taxon>fabids</taxon>
        <taxon>Fagales</taxon>
        <taxon>Fagaceae</taxon>
        <taxon>Lithocarpus</taxon>
    </lineage>
</organism>
<gene>
    <name evidence="1" type="ORF">SO802_028529</name>
    <name evidence="2" type="ORF">SO802_028532</name>
</gene>
<dbReference type="AlphaFoldDB" id="A0AAW2BSF2"/>
<dbReference type="EMBL" id="JAZDWU010000010">
    <property type="protein sequence ID" value="KAK9988290.1"/>
    <property type="molecule type" value="Genomic_DNA"/>
</dbReference>
<protein>
    <submittedName>
        <fullName evidence="2">Uncharacterized protein</fullName>
    </submittedName>
</protein>
<reference evidence="2 3" key="1">
    <citation type="submission" date="2024-01" db="EMBL/GenBank/DDBJ databases">
        <title>A telomere-to-telomere, gap-free genome of sweet tea (Lithocarpus litseifolius).</title>
        <authorList>
            <person name="Zhou J."/>
        </authorList>
    </citation>
    <scope>NUCLEOTIDE SEQUENCE [LARGE SCALE GENOMIC DNA]</scope>
    <source>
        <strain evidence="2">Zhou-2022a</strain>
        <tissue evidence="2">Leaf</tissue>
    </source>
</reference>
<proteinExistence type="predicted"/>
<evidence type="ECO:0000313" key="3">
    <source>
        <dbReference type="Proteomes" id="UP001459277"/>
    </source>
</evidence>